<comment type="caution">
    <text evidence="2">The sequence shown here is derived from an EMBL/GenBank/DDBJ whole genome shotgun (WGS) entry which is preliminary data.</text>
</comment>
<keyword evidence="3" id="KW-1185">Reference proteome</keyword>
<reference evidence="2" key="2">
    <citation type="submission" date="2021-08" db="EMBL/GenBank/DDBJ databases">
        <authorList>
            <person name="Tani A."/>
            <person name="Ola A."/>
            <person name="Ogura Y."/>
            <person name="Katsura K."/>
            <person name="Hayashi T."/>
        </authorList>
    </citation>
    <scope>NUCLEOTIDE SEQUENCE</scope>
    <source>
        <strain evidence="2">NBRC 103626</strain>
    </source>
</reference>
<protein>
    <submittedName>
        <fullName evidence="2">Uncharacterized protein</fullName>
    </submittedName>
</protein>
<name>A0AA37MBV1_9HYPH</name>
<proteinExistence type="predicted"/>
<evidence type="ECO:0000256" key="1">
    <source>
        <dbReference type="SAM" id="MobiDB-lite"/>
    </source>
</evidence>
<gene>
    <name evidence="2" type="ORF">NBEOAGPD_3673</name>
</gene>
<evidence type="ECO:0000313" key="3">
    <source>
        <dbReference type="Proteomes" id="UP001055108"/>
    </source>
</evidence>
<organism evidence="2 3">
    <name type="scientific">Methylobacterium gregans</name>
    <dbReference type="NCBI Taxonomy" id="374424"/>
    <lineage>
        <taxon>Bacteria</taxon>
        <taxon>Pseudomonadati</taxon>
        <taxon>Pseudomonadota</taxon>
        <taxon>Alphaproteobacteria</taxon>
        <taxon>Hyphomicrobiales</taxon>
        <taxon>Methylobacteriaceae</taxon>
        <taxon>Methylobacterium</taxon>
    </lineage>
</organism>
<dbReference type="EMBL" id="BPQM01000095">
    <property type="protein sequence ID" value="GJD80432.1"/>
    <property type="molecule type" value="Genomic_DNA"/>
</dbReference>
<evidence type="ECO:0000313" key="2">
    <source>
        <dbReference type="EMBL" id="GJD80432.1"/>
    </source>
</evidence>
<reference evidence="2" key="1">
    <citation type="journal article" date="2016" name="Front. Microbiol.">
        <title>Genome Sequence of the Piezophilic, Mesophilic Sulfate-Reducing Bacterium Desulfovibrio indicus J2T.</title>
        <authorList>
            <person name="Cao J."/>
            <person name="Maignien L."/>
            <person name="Shao Z."/>
            <person name="Alain K."/>
            <person name="Jebbar M."/>
        </authorList>
    </citation>
    <scope>NUCLEOTIDE SEQUENCE</scope>
    <source>
        <strain evidence="2">NBRC 103626</strain>
    </source>
</reference>
<feature type="region of interest" description="Disordered" evidence="1">
    <location>
        <begin position="1"/>
        <end position="66"/>
    </location>
</feature>
<dbReference type="RefSeq" id="WP_238304289.1">
    <property type="nucleotide sequence ID" value="NZ_BPQM01000095.1"/>
</dbReference>
<feature type="compositionally biased region" description="Basic and acidic residues" evidence="1">
    <location>
        <begin position="1"/>
        <end position="16"/>
    </location>
</feature>
<dbReference type="AlphaFoldDB" id="A0AA37MBV1"/>
<feature type="compositionally biased region" description="Acidic residues" evidence="1">
    <location>
        <begin position="38"/>
        <end position="50"/>
    </location>
</feature>
<sequence length="66" mass="6895">MSTKHAKTETPSDADLKGNPGIGTSKGMTGGDPKDLEADSTFEGDVENETTPEGGVDPNHRPRKNA</sequence>
<accession>A0AA37MBV1</accession>
<dbReference type="Proteomes" id="UP001055108">
    <property type="component" value="Unassembled WGS sequence"/>
</dbReference>